<accession>A0A9W6UEN5</accession>
<dbReference type="OrthoDB" id="145573at2759"/>
<dbReference type="AlphaFoldDB" id="A0A9W6UEN5"/>
<protein>
    <submittedName>
        <fullName evidence="1">Unnamed protein product</fullName>
    </submittedName>
</protein>
<sequence length="241" mass="27511">MSTMGIPLLIVMNYVNQYNVVLTGFGFDLLGDDEWVAQMLNKAQMVLILSWSDLATRFFFSVGLVFTTISMKELLRYAPRHRNRVANKPTSGPLGLAMNSPLVLSPTQARYYMQNLIQLSVYKDKPKPKRRIKARVGSRLLHWIHCLFAGSGVRDEVEIAWDKFDPNTAMRLQILHCPTAEIPRNFQNFHRLTEIRVYNSTIVEWGADAAITVFTSSRTDDGDHGSSKHDRWFASSWLSVT</sequence>
<keyword evidence="2" id="KW-1185">Reference proteome</keyword>
<reference evidence="1" key="1">
    <citation type="submission" date="2023-04" db="EMBL/GenBank/DDBJ databases">
        <title>Phytophthora lilii NBRC 32176.</title>
        <authorList>
            <person name="Ichikawa N."/>
            <person name="Sato H."/>
            <person name="Tonouchi N."/>
        </authorList>
    </citation>
    <scope>NUCLEOTIDE SEQUENCE</scope>
    <source>
        <strain evidence="1">NBRC 32176</strain>
    </source>
</reference>
<dbReference type="EMBL" id="BSXW01000873">
    <property type="protein sequence ID" value="GMF30993.1"/>
    <property type="molecule type" value="Genomic_DNA"/>
</dbReference>
<proteinExistence type="predicted"/>
<dbReference type="Proteomes" id="UP001165083">
    <property type="component" value="Unassembled WGS sequence"/>
</dbReference>
<comment type="caution">
    <text evidence="1">The sequence shown here is derived from an EMBL/GenBank/DDBJ whole genome shotgun (WGS) entry which is preliminary data.</text>
</comment>
<gene>
    <name evidence="1" type="ORF">Plil01_001325500</name>
</gene>
<evidence type="ECO:0000313" key="2">
    <source>
        <dbReference type="Proteomes" id="UP001165083"/>
    </source>
</evidence>
<evidence type="ECO:0000313" key="1">
    <source>
        <dbReference type="EMBL" id="GMF30993.1"/>
    </source>
</evidence>
<organism evidence="1 2">
    <name type="scientific">Phytophthora lilii</name>
    <dbReference type="NCBI Taxonomy" id="2077276"/>
    <lineage>
        <taxon>Eukaryota</taxon>
        <taxon>Sar</taxon>
        <taxon>Stramenopiles</taxon>
        <taxon>Oomycota</taxon>
        <taxon>Peronosporomycetes</taxon>
        <taxon>Peronosporales</taxon>
        <taxon>Peronosporaceae</taxon>
        <taxon>Phytophthora</taxon>
    </lineage>
</organism>
<name>A0A9W6UEN5_9STRA</name>